<keyword evidence="3" id="KW-0902">Two-component regulatory system</keyword>
<dbReference type="GO" id="GO:0046983">
    <property type="term" value="F:protein dimerization activity"/>
    <property type="evidence" value="ECO:0007669"/>
    <property type="project" value="InterPro"/>
</dbReference>
<dbReference type="STRING" id="161899.CSING_00140"/>
<evidence type="ECO:0000313" key="7">
    <source>
        <dbReference type="Proteomes" id="UP000031890"/>
    </source>
</evidence>
<dbReference type="Proteomes" id="UP000031890">
    <property type="component" value="Chromosome"/>
</dbReference>
<accession>A0A0B6ES63</accession>
<dbReference type="AlphaFoldDB" id="A0A0B6ES63"/>
<reference evidence="6 7" key="1">
    <citation type="journal article" date="2015" name="Genome Announc.">
        <title>Complete Genome Sequence and Annotation of Corynebacterium singulare DSM 44357, Isolated from a Human Semen Specimen.</title>
        <authorList>
            <person name="Merten M."/>
            <person name="Brinkrolf K."/>
            <person name="Albersmeier A."/>
            <person name="Kutter Y."/>
            <person name="Ruckert C."/>
            <person name="Tauch A."/>
        </authorList>
    </citation>
    <scope>NUCLEOTIDE SEQUENCE [LARGE SCALE GENOMIC DNA]</scope>
    <source>
        <strain evidence="6">IBS B52218</strain>
    </source>
</reference>
<dbReference type="Pfam" id="PF07730">
    <property type="entry name" value="HisKA_3"/>
    <property type="match status" value="1"/>
</dbReference>
<evidence type="ECO:0000256" key="3">
    <source>
        <dbReference type="ARBA" id="ARBA00023012"/>
    </source>
</evidence>
<dbReference type="InterPro" id="IPR036890">
    <property type="entry name" value="HATPase_C_sf"/>
</dbReference>
<dbReference type="GO" id="GO:0000155">
    <property type="term" value="F:phosphorelay sensor kinase activity"/>
    <property type="evidence" value="ECO:0007669"/>
    <property type="project" value="InterPro"/>
</dbReference>
<evidence type="ECO:0000256" key="4">
    <source>
        <dbReference type="SAM" id="Phobius"/>
    </source>
</evidence>
<sequence>MNSSRFYSVAGVGCIILVMLTVTVDASFLTPGALVLASLGVALTPLAIRRPFVAAFGYGALFAFAIWYPEWRSFLLLAWSPVIVGIVAFQKRWWWAIAPAFLYTLVVSTDPSGRTLRISDPLSILLPAILYAIAIAIGASIRRARDQRLAIEERAAAERESLMTALHDSVAATLTSVVMRSETLALTQTEPSAADSAEAIADDARRAMGEVRDLLRVMKNESVTHGVKSVEDDLETMVSFLGSHGFQCEVHISLGKVGQLALPDKLSLVFSELAVNILKYAQPDSRVTIEATGTSKNLDVHITSMIAARQSREYMTTNLGLGEIARRVRRMQGSFGSGKEAEHWVTRLSLPTACLRKI</sequence>
<evidence type="ECO:0000259" key="5">
    <source>
        <dbReference type="Pfam" id="PF07730"/>
    </source>
</evidence>
<dbReference type="Gene3D" id="1.20.5.1930">
    <property type="match status" value="1"/>
</dbReference>
<keyword evidence="4" id="KW-0472">Membrane</keyword>
<dbReference type="InterPro" id="IPR011712">
    <property type="entry name" value="Sig_transdc_His_kin_sub3_dim/P"/>
</dbReference>
<feature type="transmembrane region" description="Helical" evidence="4">
    <location>
        <begin position="6"/>
        <end position="39"/>
    </location>
</feature>
<evidence type="ECO:0000313" key="6">
    <source>
        <dbReference type="EMBL" id="AJI77598.1"/>
    </source>
</evidence>
<name>A0A0B6ES63_9CORY</name>
<dbReference type="PANTHER" id="PTHR24421">
    <property type="entry name" value="NITRATE/NITRITE SENSOR PROTEIN NARX-RELATED"/>
    <property type="match status" value="1"/>
</dbReference>
<feature type="transmembrane region" description="Helical" evidence="4">
    <location>
        <begin position="51"/>
        <end position="68"/>
    </location>
</feature>
<dbReference type="SUPFAM" id="SSF55874">
    <property type="entry name" value="ATPase domain of HSP90 chaperone/DNA topoisomerase II/histidine kinase"/>
    <property type="match status" value="1"/>
</dbReference>
<dbReference type="HOGENOM" id="CLU_061351_0_0_11"/>
<keyword evidence="4" id="KW-0812">Transmembrane</keyword>
<gene>
    <name evidence="6" type="ORF">CSING_00140</name>
</gene>
<dbReference type="EMBL" id="CP010827">
    <property type="protein sequence ID" value="AJI77598.1"/>
    <property type="molecule type" value="Genomic_DNA"/>
</dbReference>
<protein>
    <submittedName>
        <fullName evidence="6">Histidine kinase</fullName>
    </submittedName>
</protein>
<keyword evidence="2 6" id="KW-0418">Kinase</keyword>
<feature type="domain" description="Signal transduction histidine kinase subgroup 3 dimerisation and phosphoacceptor" evidence="5">
    <location>
        <begin position="158"/>
        <end position="220"/>
    </location>
</feature>
<dbReference type="InterPro" id="IPR050482">
    <property type="entry name" value="Sensor_HK_TwoCompSys"/>
</dbReference>
<evidence type="ECO:0000256" key="1">
    <source>
        <dbReference type="ARBA" id="ARBA00022679"/>
    </source>
</evidence>
<organism evidence="6 7">
    <name type="scientific">Corynebacterium singulare</name>
    <dbReference type="NCBI Taxonomy" id="161899"/>
    <lineage>
        <taxon>Bacteria</taxon>
        <taxon>Bacillati</taxon>
        <taxon>Actinomycetota</taxon>
        <taxon>Actinomycetes</taxon>
        <taxon>Mycobacteriales</taxon>
        <taxon>Corynebacteriaceae</taxon>
        <taxon>Corynebacterium</taxon>
    </lineage>
</organism>
<dbReference type="OrthoDB" id="4428135at2"/>
<evidence type="ECO:0000256" key="2">
    <source>
        <dbReference type="ARBA" id="ARBA00022777"/>
    </source>
</evidence>
<dbReference type="Gene3D" id="3.30.565.10">
    <property type="entry name" value="Histidine kinase-like ATPase, C-terminal domain"/>
    <property type="match status" value="1"/>
</dbReference>
<proteinExistence type="predicted"/>
<keyword evidence="1" id="KW-0808">Transferase</keyword>
<dbReference type="KEGG" id="csx:CSING_00140"/>
<keyword evidence="4" id="KW-1133">Transmembrane helix</keyword>
<feature type="transmembrane region" description="Helical" evidence="4">
    <location>
        <begin position="122"/>
        <end position="141"/>
    </location>
</feature>
<dbReference type="GO" id="GO:0016020">
    <property type="term" value="C:membrane"/>
    <property type="evidence" value="ECO:0007669"/>
    <property type="project" value="InterPro"/>
</dbReference>
<feature type="transmembrane region" description="Helical" evidence="4">
    <location>
        <begin position="74"/>
        <end position="89"/>
    </location>
</feature>